<dbReference type="RefSeq" id="WP_346758576.1">
    <property type="nucleotide sequence ID" value="NZ_JAUJEB010000002.1"/>
</dbReference>
<feature type="domain" description="Right handed beta helix" evidence="5">
    <location>
        <begin position="270"/>
        <end position="423"/>
    </location>
</feature>
<evidence type="ECO:0000256" key="4">
    <source>
        <dbReference type="SAM" id="SignalP"/>
    </source>
</evidence>
<dbReference type="PANTHER" id="PTHR40088">
    <property type="entry name" value="PECTATE LYASE (EUROFUNG)"/>
    <property type="match status" value="1"/>
</dbReference>
<evidence type="ECO:0000256" key="2">
    <source>
        <dbReference type="ARBA" id="ARBA00022525"/>
    </source>
</evidence>
<keyword evidence="3 4" id="KW-0732">Signal</keyword>
<dbReference type="EMBL" id="JAUJEB010000002">
    <property type="protein sequence ID" value="MDN5213236.1"/>
    <property type="molecule type" value="Genomic_DNA"/>
</dbReference>
<evidence type="ECO:0000256" key="1">
    <source>
        <dbReference type="ARBA" id="ARBA00004613"/>
    </source>
</evidence>
<dbReference type="Gene3D" id="2.160.20.10">
    <property type="entry name" value="Single-stranded right-handed beta-helix, Pectin lyase-like"/>
    <property type="match status" value="2"/>
</dbReference>
<dbReference type="InterPro" id="IPR011050">
    <property type="entry name" value="Pectin_lyase_fold/virulence"/>
</dbReference>
<dbReference type="Proteomes" id="UP001172083">
    <property type="component" value="Unassembled WGS sequence"/>
</dbReference>
<dbReference type="SMART" id="SM00710">
    <property type="entry name" value="PbH1"/>
    <property type="match status" value="7"/>
</dbReference>
<dbReference type="InterPro" id="IPR012334">
    <property type="entry name" value="Pectin_lyas_fold"/>
</dbReference>
<comment type="subcellular location">
    <subcellularLocation>
        <location evidence="1">Secreted</location>
    </subcellularLocation>
</comment>
<evidence type="ECO:0000259" key="5">
    <source>
        <dbReference type="Pfam" id="PF13229"/>
    </source>
</evidence>
<sequence length="717" mass="79966">MRCFKPYISIVICLFTLHPCVFGQGNAGRTYIVDQKHSRASDHGHGTASEPFATISQAAMLARPGDTILVYSGVYRERVAPARGGAEGRPIVYQAAKGETVYIKGSDLWQPDWQPVKDEEKIYFGAFKADMFQTEDLVTQGFKNFPSTFNPYTVKLRSAPGGQMLTLGQLFVNGQPFLEVDNRESLRKIPGSWMVNEAKTGLYVHFQLHSTGPENFQVELTVRPRVFAPYKRGLGYIHVRGFIMEHGATDFPANFWTTSGAPQAGILGCRGGHHWVIEDNTVRLAKTVGMDIGSEGPIDADSLQQSQPENTGDHLIRNNKIMDNGSAGIIGIRSYRTRIINNQFERNNRLGFSAPEIGAIKLHFFTEGLIEGNLLRHNYCYGIWLDNVWHHSRVTRNVLVSNQGAGIFIELGNGPLLVDNNIVALTHNTLGLAGDGVYSHDASGVTLAHNLIFFNANFGVWAHVATDRKVRGRGEGNKKRSLTQASDWKIVNNMIIGNHLGAIGLPAISERSKNNFSDYNLITAGYNRVTSETYALELDHPLFLMNTNKGRVAWPLGADKRAQKIVDDGSVDGQKSGDGGWAASPLLQVEEWQQFTGHDRHSLVPKVLRPLLREETLLLNFIIDDSPQKIKAPKIKEIDRDFYGNPMPDKPLPGPFQQLKMNGELKDRSKVLEFRGPYNHIKSTKENLNSFILWPIAKKNNTMNSRKQRSKVLEQSP</sequence>
<dbReference type="InterPro" id="IPR052052">
    <property type="entry name" value="Polysaccharide_Lyase_9"/>
</dbReference>
<protein>
    <submittedName>
        <fullName evidence="6">Right-handed parallel beta-helix repeat-containing protein</fullName>
    </submittedName>
</protein>
<dbReference type="InterPro" id="IPR006626">
    <property type="entry name" value="PbH1"/>
</dbReference>
<dbReference type="Pfam" id="PF13229">
    <property type="entry name" value="Beta_helix"/>
    <property type="match status" value="1"/>
</dbReference>
<keyword evidence="7" id="KW-1185">Reference proteome</keyword>
<feature type="chain" id="PRO_5045723315" evidence="4">
    <location>
        <begin position="24"/>
        <end position="717"/>
    </location>
</feature>
<comment type="caution">
    <text evidence="6">The sequence shown here is derived from an EMBL/GenBank/DDBJ whole genome shotgun (WGS) entry which is preliminary data.</text>
</comment>
<dbReference type="PANTHER" id="PTHR40088:SF2">
    <property type="entry name" value="SECRETED SUGAR HYDROLASE"/>
    <property type="match status" value="1"/>
</dbReference>
<proteinExistence type="predicted"/>
<feature type="signal peptide" evidence="4">
    <location>
        <begin position="1"/>
        <end position="23"/>
    </location>
</feature>
<dbReference type="SUPFAM" id="SSF51126">
    <property type="entry name" value="Pectin lyase-like"/>
    <property type="match status" value="1"/>
</dbReference>
<accession>A0ABT8L848</accession>
<reference evidence="6" key="1">
    <citation type="submission" date="2023-06" db="EMBL/GenBank/DDBJ databases">
        <title>Genomic of Agaribacillus aureum.</title>
        <authorList>
            <person name="Wang G."/>
        </authorList>
    </citation>
    <scope>NUCLEOTIDE SEQUENCE</scope>
    <source>
        <strain evidence="6">BMA12</strain>
    </source>
</reference>
<keyword evidence="2" id="KW-0964">Secreted</keyword>
<evidence type="ECO:0000256" key="3">
    <source>
        <dbReference type="ARBA" id="ARBA00022729"/>
    </source>
</evidence>
<evidence type="ECO:0000313" key="6">
    <source>
        <dbReference type="EMBL" id="MDN5213236.1"/>
    </source>
</evidence>
<evidence type="ECO:0000313" key="7">
    <source>
        <dbReference type="Proteomes" id="UP001172083"/>
    </source>
</evidence>
<dbReference type="InterPro" id="IPR039448">
    <property type="entry name" value="Beta_helix"/>
</dbReference>
<gene>
    <name evidence="6" type="ORF">QQ020_14300</name>
</gene>
<organism evidence="6 7">
    <name type="scientific">Agaribacillus aureus</name>
    <dbReference type="NCBI Taxonomy" id="3051825"/>
    <lineage>
        <taxon>Bacteria</taxon>
        <taxon>Pseudomonadati</taxon>
        <taxon>Bacteroidota</taxon>
        <taxon>Cytophagia</taxon>
        <taxon>Cytophagales</taxon>
        <taxon>Splendidivirgaceae</taxon>
        <taxon>Agaribacillus</taxon>
    </lineage>
</organism>
<name>A0ABT8L848_9BACT</name>